<evidence type="ECO:0000256" key="1">
    <source>
        <dbReference type="SAM" id="MobiDB-lite"/>
    </source>
</evidence>
<feature type="compositionally biased region" description="Basic residues" evidence="1">
    <location>
        <begin position="47"/>
        <end position="85"/>
    </location>
</feature>
<organism evidence="2">
    <name type="scientific">Zea mays</name>
    <name type="common">Maize</name>
    <dbReference type="NCBI Taxonomy" id="4577"/>
    <lineage>
        <taxon>Eukaryota</taxon>
        <taxon>Viridiplantae</taxon>
        <taxon>Streptophyta</taxon>
        <taxon>Embryophyta</taxon>
        <taxon>Tracheophyta</taxon>
        <taxon>Spermatophyta</taxon>
        <taxon>Magnoliopsida</taxon>
        <taxon>Liliopsida</taxon>
        <taxon>Poales</taxon>
        <taxon>Poaceae</taxon>
        <taxon>PACMAD clade</taxon>
        <taxon>Panicoideae</taxon>
        <taxon>Andropogonodae</taxon>
        <taxon>Andropogoneae</taxon>
        <taxon>Tripsacinae</taxon>
        <taxon>Zea</taxon>
    </lineage>
</organism>
<dbReference type="AlphaFoldDB" id="B6U8V9"/>
<name>B6U8V9_MAIZE</name>
<reference evidence="2" key="1">
    <citation type="journal article" date="2009" name="Plant Mol. Biol.">
        <title>Insights into corn genes derived from large-scale cDNA sequencing.</title>
        <authorList>
            <person name="Alexandrov N.N."/>
            <person name="Brover V.V."/>
            <person name="Freidin S."/>
            <person name="Troukhan M.E."/>
            <person name="Tatarinova T.V."/>
            <person name="Zhang H."/>
            <person name="Swaller T.J."/>
            <person name="Lu Y.P."/>
            <person name="Bouck J."/>
            <person name="Flavell R.B."/>
            <person name="Feldmann K.A."/>
        </authorList>
    </citation>
    <scope>NUCLEOTIDE SEQUENCE</scope>
</reference>
<dbReference type="EMBL" id="EU973674">
    <property type="protein sequence ID" value="ACG45792.1"/>
    <property type="molecule type" value="mRNA"/>
</dbReference>
<proteinExistence type="evidence at transcript level"/>
<evidence type="ECO:0000313" key="2">
    <source>
        <dbReference type="EMBL" id="ACG45792.1"/>
    </source>
</evidence>
<feature type="compositionally biased region" description="Basic and acidic residues" evidence="1">
    <location>
        <begin position="1"/>
        <end position="12"/>
    </location>
</feature>
<feature type="region of interest" description="Disordered" evidence="1">
    <location>
        <begin position="1"/>
        <end position="96"/>
    </location>
</feature>
<sequence length="188" mass="19766">MAPKAAEQERAAAEQGQEQPRLRGVRKRPLGQVRGGDPGPREEGARVARHLRHARAGRSCLRRRRAQAPRAARHHQLPRRRRPRSAVHGPGSGCERERQHRVVVVVVVKGRRPPATAAAYGAVVARPGPRALPGDGGHPAVPVPGPGAGGEGGRGAGAELLLPVAAVGLAGLGFDFDLNLPPPAEMVM</sequence>
<accession>B6U8V9</accession>
<protein>
    <submittedName>
        <fullName evidence="2">Uncharacterized protein</fullName>
    </submittedName>
</protein>